<keyword evidence="3" id="KW-0479">Metal-binding</keyword>
<comment type="similarity">
    <text evidence="2">Belongs to the sulfatase family.</text>
</comment>
<dbReference type="PANTHER" id="PTHR45953">
    <property type="entry name" value="IDURONATE 2-SULFATASE"/>
    <property type="match status" value="1"/>
</dbReference>
<dbReference type="PROSITE" id="PS00523">
    <property type="entry name" value="SULFATASE_1"/>
    <property type="match status" value="1"/>
</dbReference>
<evidence type="ECO:0000256" key="5">
    <source>
        <dbReference type="ARBA" id="ARBA00022801"/>
    </source>
</evidence>
<dbReference type="Gene3D" id="3.40.720.10">
    <property type="entry name" value="Alkaline Phosphatase, subunit A"/>
    <property type="match status" value="1"/>
</dbReference>
<dbReference type="EMBL" id="JAODUP010000584">
    <property type="protein sequence ID" value="KAK2146748.1"/>
    <property type="molecule type" value="Genomic_DNA"/>
</dbReference>
<comment type="caution">
    <text evidence="9">The sequence shown here is derived from an EMBL/GenBank/DDBJ whole genome shotgun (WGS) entry which is preliminary data.</text>
</comment>
<evidence type="ECO:0000256" key="7">
    <source>
        <dbReference type="SAM" id="MobiDB-lite"/>
    </source>
</evidence>
<dbReference type="AlphaFoldDB" id="A0AAD9J5F5"/>
<dbReference type="GO" id="GO:0005737">
    <property type="term" value="C:cytoplasm"/>
    <property type="evidence" value="ECO:0007669"/>
    <property type="project" value="TreeGrafter"/>
</dbReference>
<dbReference type="GO" id="GO:0004423">
    <property type="term" value="F:iduronate-2-sulfatase activity"/>
    <property type="evidence" value="ECO:0007669"/>
    <property type="project" value="InterPro"/>
</dbReference>
<accession>A0AAD9J5F5</accession>
<dbReference type="PANTHER" id="PTHR45953:SF1">
    <property type="entry name" value="IDURONATE 2-SULFATASE"/>
    <property type="match status" value="1"/>
</dbReference>
<dbReference type="InterPro" id="IPR024607">
    <property type="entry name" value="Sulfatase_CS"/>
</dbReference>
<dbReference type="SUPFAM" id="SSF53649">
    <property type="entry name" value="Alkaline phosphatase-like"/>
    <property type="match status" value="1"/>
</dbReference>
<dbReference type="Pfam" id="PF00884">
    <property type="entry name" value="Sulfatase"/>
    <property type="match status" value="1"/>
</dbReference>
<keyword evidence="6" id="KW-0106">Calcium</keyword>
<reference evidence="9" key="1">
    <citation type="journal article" date="2023" name="Mol. Biol. Evol.">
        <title>Third-Generation Sequencing Reveals the Adaptive Role of the Epigenome in Three Deep-Sea Polychaetes.</title>
        <authorList>
            <person name="Perez M."/>
            <person name="Aroh O."/>
            <person name="Sun Y."/>
            <person name="Lan Y."/>
            <person name="Juniper S.K."/>
            <person name="Young C.R."/>
            <person name="Angers B."/>
            <person name="Qian P.Y."/>
        </authorList>
    </citation>
    <scope>NUCLEOTIDE SEQUENCE</scope>
    <source>
        <strain evidence="9">P08H-3</strain>
    </source>
</reference>
<keyword evidence="5" id="KW-0378">Hydrolase</keyword>
<organism evidence="9 10">
    <name type="scientific">Paralvinella palmiformis</name>
    <dbReference type="NCBI Taxonomy" id="53620"/>
    <lineage>
        <taxon>Eukaryota</taxon>
        <taxon>Metazoa</taxon>
        <taxon>Spiralia</taxon>
        <taxon>Lophotrochozoa</taxon>
        <taxon>Annelida</taxon>
        <taxon>Polychaeta</taxon>
        <taxon>Sedentaria</taxon>
        <taxon>Canalipalpata</taxon>
        <taxon>Terebellida</taxon>
        <taxon>Terebelliformia</taxon>
        <taxon>Alvinellidae</taxon>
        <taxon>Paralvinella</taxon>
    </lineage>
</organism>
<dbReference type="CDD" id="cd16030">
    <property type="entry name" value="iduronate-2-sulfatase"/>
    <property type="match status" value="1"/>
</dbReference>
<protein>
    <recommendedName>
        <fullName evidence="8">Sulfatase N-terminal domain-containing protein</fullName>
    </recommendedName>
</protein>
<feature type="domain" description="Sulfatase N-terminal" evidence="8">
    <location>
        <begin position="137"/>
        <end position="492"/>
    </location>
</feature>
<dbReference type="InterPro" id="IPR035874">
    <property type="entry name" value="IDS"/>
</dbReference>
<dbReference type="Proteomes" id="UP001208570">
    <property type="component" value="Unassembled WGS sequence"/>
</dbReference>
<dbReference type="InterPro" id="IPR017850">
    <property type="entry name" value="Alkaline_phosphatase_core_sf"/>
</dbReference>
<evidence type="ECO:0000259" key="8">
    <source>
        <dbReference type="Pfam" id="PF00884"/>
    </source>
</evidence>
<evidence type="ECO:0000256" key="3">
    <source>
        <dbReference type="ARBA" id="ARBA00022723"/>
    </source>
</evidence>
<keyword evidence="4" id="KW-0732">Signal</keyword>
<proteinExistence type="inferred from homology"/>
<evidence type="ECO:0000256" key="1">
    <source>
        <dbReference type="ARBA" id="ARBA00001913"/>
    </source>
</evidence>
<feature type="region of interest" description="Disordered" evidence="7">
    <location>
        <begin position="1"/>
        <end position="49"/>
    </location>
</feature>
<dbReference type="InterPro" id="IPR000917">
    <property type="entry name" value="Sulfatase_N"/>
</dbReference>
<gene>
    <name evidence="9" type="ORF">LSH36_584g01035</name>
</gene>
<evidence type="ECO:0000313" key="10">
    <source>
        <dbReference type="Proteomes" id="UP001208570"/>
    </source>
</evidence>
<evidence type="ECO:0000256" key="6">
    <source>
        <dbReference type="ARBA" id="ARBA00022837"/>
    </source>
</evidence>
<comment type="cofactor">
    <cofactor evidence="1">
        <name>Ca(2+)</name>
        <dbReference type="ChEBI" id="CHEBI:29108"/>
    </cofactor>
</comment>
<evidence type="ECO:0000256" key="4">
    <source>
        <dbReference type="ARBA" id="ARBA00022729"/>
    </source>
</evidence>
<keyword evidence="10" id="KW-1185">Reference proteome</keyword>
<evidence type="ECO:0000313" key="9">
    <source>
        <dbReference type="EMBL" id="KAK2146748.1"/>
    </source>
</evidence>
<feature type="compositionally biased region" description="Basic and acidic residues" evidence="7">
    <location>
        <begin position="35"/>
        <end position="47"/>
    </location>
</feature>
<dbReference type="GO" id="GO:0046872">
    <property type="term" value="F:metal ion binding"/>
    <property type="evidence" value="ECO:0007669"/>
    <property type="project" value="UniProtKB-KW"/>
</dbReference>
<evidence type="ECO:0000256" key="2">
    <source>
        <dbReference type="ARBA" id="ARBA00008779"/>
    </source>
</evidence>
<sequence>MGVDWSHIPETSINYHQAGPNMEPTRKEKKRTPKKYVEKGSPDRYRGQTDSIIDLSAPGRHFPSPAQAEKSSLRNRIFAGQRCQYTDKIGAVSRQRSQFTCQVLNILTTLNTMGSVNYWIVILLVLAKMECLAAERKNVLFLVSDDMRPEINVYLNTHVPGYVHPKMHTPNLDKLASRSLLLKKAYVQMAVCSPSRTSLLTGRRPDTTKVHDLTHYWRNVAGNFTTIPQYFKNHGYASIGMGKIFHPNRPSGYDDPISWTAKYFRPNGSYWQSRVHGTWLAADDEEEQRHPLMDTQTAQQAIKTLHRLAPKVLRGEHNFFLAVGFHKPHLPFVFPARFLKYYPIDAVRLPANSYAPVGMPEVAWSNFDELRNYPDISTKYGYGAINTTLPDAKVKELRRAYYAALSYVDYLIGLILVELETLGLDKSTVVSFWGDHGWQLGEHGEWCKHTNFELSTHAPMMVRIPGLTDAGLVTEQLTEFVDLFPSLAEAAGLPPVPLCPEQSGNVTTCTEGVSFLPLIKDPGRTWKSGAFSQYPRMFVDGDIAMGYRLRTTRYSYTEWRYYDDLRFTPFWNRHPHAIELYDHAIDPEENVNKATDKYYAVVIKQLAKSLKRGWRNALPPHLI</sequence>
<name>A0AAD9J5F5_9ANNE</name>